<accession>A0A318SD24</accession>
<dbReference type="EMBL" id="QJTC01000030">
    <property type="protein sequence ID" value="PYE73827.1"/>
    <property type="molecule type" value="Genomic_DNA"/>
</dbReference>
<dbReference type="InterPro" id="IPR018254">
    <property type="entry name" value="Ribosomal_uL29_CS"/>
</dbReference>
<dbReference type="GO" id="GO:0003735">
    <property type="term" value="F:structural constituent of ribosome"/>
    <property type="evidence" value="ECO:0007669"/>
    <property type="project" value="InterPro"/>
</dbReference>
<evidence type="ECO:0000256" key="2">
    <source>
        <dbReference type="ARBA" id="ARBA00022980"/>
    </source>
</evidence>
<reference evidence="6 7" key="1">
    <citation type="submission" date="2018-06" db="EMBL/GenBank/DDBJ databases">
        <title>Genomic Encyclopedia of Type Strains, Phase III (KMG-III): the genomes of soil and plant-associated and newly described type strains.</title>
        <authorList>
            <person name="Whitman W."/>
        </authorList>
    </citation>
    <scope>NUCLEOTIDE SEQUENCE [LARGE SCALE GENOMIC DNA]</scope>
    <source>
        <strain evidence="6 7">CECT 7646</strain>
    </source>
</reference>
<dbReference type="CDD" id="cd00427">
    <property type="entry name" value="Ribosomal_L29_HIP"/>
    <property type="match status" value="1"/>
</dbReference>
<dbReference type="RefSeq" id="WP_055841463.1">
    <property type="nucleotide sequence ID" value="NZ_JAMOFZ010000028.1"/>
</dbReference>
<comment type="similarity">
    <text evidence="1 5">Belongs to the universal ribosomal protein uL29 family.</text>
</comment>
<evidence type="ECO:0000256" key="5">
    <source>
        <dbReference type="HAMAP-Rule" id="MF_00374"/>
    </source>
</evidence>
<evidence type="ECO:0000313" key="6">
    <source>
        <dbReference type="EMBL" id="PYE73827.1"/>
    </source>
</evidence>
<dbReference type="SUPFAM" id="SSF46561">
    <property type="entry name" value="Ribosomal protein L29 (L29p)"/>
    <property type="match status" value="1"/>
</dbReference>
<keyword evidence="7" id="KW-1185">Reference proteome</keyword>
<dbReference type="Gene3D" id="1.10.287.310">
    <property type="match status" value="1"/>
</dbReference>
<dbReference type="NCBIfam" id="TIGR00012">
    <property type="entry name" value="L29"/>
    <property type="match status" value="1"/>
</dbReference>
<organism evidence="6 7">
    <name type="scientific">Xylophilus ampelinus</name>
    <dbReference type="NCBI Taxonomy" id="54067"/>
    <lineage>
        <taxon>Bacteria</taxon>
        <taxon>Pseudomonadati</taxon>
        <taxon>Pseudomonadota</taxon>
        <taxon>Betaproteobacteria</taxon>
        <taxon>Burkholderiales</taxon>
        <taxon>Xylophilus</taxon>
    </lineage>
</organism>
<evidence type="ECO:0000256" key="4">
    <source>
        <dbReference type="ARBA" id="ARBA00035204"/>
    </source>
</evidence>
<evidence type="ECO:0000313" key="7">
    <source>
        <dbReference type="Proteomes" id="UP000247540"/>
    </source>
</evidence>
<protein>
    <recommendedName>
        <fullName evidence="4 5">Large ribosomal subunit protein uL29</fullName>
    </recommendedName>
</protein>
<dbReference type="Proteomes" id="UP000247540">
    <property type="component" value="Unassembled WGS sequence"/>
</dbReference>
<evidence type="ECO:0000256" key="3">
    <source>
        <dbReference type="ARBA" id="ARBA00023274"/>
    </source>
</evidence>
<dbReference type="InterPro" id="IPR001854">
    <property type="entry name" value="Ribosomal_uL29"/>
</dbReference>
<dbReference type="GO" id="GO:0006412">
    <property type="term" value="P:translation"/>
    <property type="evidence" value="ECO:0007669"/>
    <property type="project" value="UniProtKB-UniRule"/>
</dbReference>
<keyword evidence="2 5" id="KW-0689">Ribosomal protein</keyword>
<dbReference type="Pfam" id="PF00831">
    <property type="entry name" value="Ribosomal_L29"/>
    <property type="match status" value="1"/>
</dbReference>
<comment type="caution">
    <text evidence="6">The sequence shown here is derived from an EMBL/GenBank/DDBJ whole genome shotgun (WGS) entry which is preliminary data.</text>
</comment>
<dbReference type="OrthoDB" id="9815192at2"/>
<sequence>MTKAADLRNKDVAGIETEIKDLQRAHFGLRMQKATQQLNNLSTLRTTRRDIARAKTILAQKQAESKAAK</sequence>
<keyword evidence="3 5" id="KW-0687">Ribonucleoprotein</keyword>
<proteinExistence type="inferred from homology"/>
<dbReference type="GO" id="GO:1990904">
    <property type="term" value="C:ribonucleoprotein complex"/>
    <property type="evidence" value="ECO:0007669"/>
    <property type="project" value="UniProtKB-KW"/>
</dbReference>
<dbReference type="HAMAP" id="MF_00374">
    <property type="entry name" value="Ribosomal_uL29"/>
    <property type="match status" value="1"/>
</dbReference>
<dbReference type="AlphaFoldDB" id="A0A318SD24"/>
<evidence type="ECO:0000256" key="1">
    <source>
        <dbReference type="ARBA" id="ARBA00009254"/>
    </source>
</evidence>
<gene>
    <name evidence="5" type="primary">rpmC</name>
    <name evidence="6" type="ORF">DFQ15_13011</name>
</gene>
<dbReference type="PROSITE" id="PS00579">
    <property type="entry name" value="RIBOSOMAL_L29"/>
    <property type="match status" value="1"/>
</dbReference>
<name>A0A318SD24_9BURK</name>
<dbReference type="GO" id="GO:0005840">
    <property type="term" value="C:ribosome"/>
    <property type="evidence" value="ECO:0007669"/>
    <property type="project" value="UniProtKB-KW"/>
</dbReference>
<dbReference type="InterPro" id="IPR036049">
    <property type="entry name" value="Ribosomal_uL29_sf"/>
</dbReference>